<dbReference type="EMBL" id="QXGA01000939">
    <property type="protein sequence ID" value="KAE9134832.1"/>
    <property type="molecule type" value="Genomic_DNA"/>
</dbReference>
<keyword evidence="1" id="KW-0732">Signal</keyword>
<evidence type="ECO:0000313" key="5">
    <source>
        <dbReference type="EMBL" id="KAE9096580.1"/>
    </source>
</evidence>
<sequence length="51" mass="5436">MPSMKLAVVDCCCPFLLLRLVPMFPAHATAADCCRLMPSHACCVALLTAAQ</sequence>
<comment type="caution">
    <text evidence="3">The sequence shown here is derived from an EMBL/GenBank/DDBJ whole genome shotgun (WGS) entry which is preliminary data.</text>
</comment>
<evidence type="ECO:0000313" key="2">
    <source>
        <dbReference type="EMBL" id="KAE8932652.1"/>
    </source>
</evidence>
<evidence type="ECO:0000313" key="17">
    <source>
        <dbReference type="Proteomes" id="UP000441208"/>
    </source>
</evidence>
<dbReference type="Proteomes" id="UP000440367">
    <property type="component" value="Unassembled WGS sequence"/>
</dbReference>
<evidence type="ECO:0000313" key="21">
    <source>
        <dbReference type="Proteomes" id="UP000488956"/>
    </source>
</evidence>
<dbReference type="EMBL" id="QXGC01002620">
    <property type="protein sequence ID" value="KAE9183751.1"/>
    <property type="molecule type" value="Genomic_DNA"/>
</dbReference>
<dbReference type="EMBL" id="QXGB01000999">
    <property type="protein sequence ID" value="KAE9199258.1"/>
    <property type="molecule type" value="Genomic_DNA"/>
</dbReference>
<evidence type="ECO:0000313" key="11">
    <source>
        <dbReference type="EMBL" id="KAE9299436.1"/>
    </source>
</evidence>
<proteinExistence type="predicted"/>
<evidence type="ECO:0000313" key="16">
    <source>
        <dbReference type="Proteomes" id="UP000440732"/>
    </source>
</evidence>
<dbReference type="Proteomes" id="UP000476176">
    <property type="component" value="Unassembled WGS sequence"/>
</dbReference>
<evidence type="ECO:0000313" key="6">
    <source>
        <dbReference type="EMBL" id="KAE9134832.1"/>
    </source>
</evidence>
<dbReference type="EMBL" id="QXFY01002602">
    <property type="protein sequence ID" value="KAE9294964.1"/>
    <property type="molecule type" value="Genomic_DNA"/>
</dbReference>
<protein>
    <submittedName>
        <fullName evidence="3">Uncharacterized protein</fullName>
    </submittedName>
</protein>
<dbReference type="Proteomes" id="UP000437068">
    <property type="component" value="Unassembled WGS sequence"/>
</dbReference>
<evidence type="ECO:0000313" key="7">
    <source>
        <dbReference type="EMBL" id="KAE9183751.1"/>
    </source>
</evidence>
<evidence type="ECO:0000313" key="9">
    <source>
        <dbReference type="EMBL" id="KAE9233798.1"/>
    </source>
</evidence>
<feature type="chain" id="PRO_5036379883" evidence="1">
    <location>
        <begin position="31"/>
        <end position="51"/>
    </location>
</feature>
<dbReference type="Proteomes" id="UP000460718">
    <property type="component" value="Unassembled WGS sequence"/>
</dbReference>
<evidence type="ECO:0000313" key="3">
    <source>
        <dbReference type="EMBL" id="KAE8999026.1"/>
    </source>
</evidence>
<dbReference type="Proteomes" id="UP000429523">
    <property type="component" value="Unassembled WGS sequence"/>
</dbReference>
<evidence type="ECO:0000313" key="18">
    <source>
        <dbReference type="Proteomes" id="UP000460718"/>
    </source>
</evidence>
<dbReference type="EMBL" id="QXGD01000564">
    <property type="protein sequence ID" value="KAE9233798.1"/>
    <property type="molecule type" value="Genomic_DNA"/>
</dbReference>
<dbReference type="Proteomes" id="UP000488956">
    <property type="component" value="Unassembled WGS sequence"/>
</dbReference>
<evidence type="ECO:0000313" key="4">
    <source>
        <dbReference type="EMBL" id="KAE9075088.1"/>
    </source>
</evidence>
<dbReference type="EMBL" id="QXGF01001094">
    <property type="protein sequence ID" value="KAE8932652.1"/>
    <property type="molecule type" value="Genomic_DNA"/>
</dbReference>
<evidence type="ECO:0000313" key="14">
    <source>
        <dbReference type="Proteomes" id="UP000437068"/>
    </source>
</evidence>
<evidence type="ECO:0000313" key="12">
    <source>
        <dbReference type="Proteomes" id="UP000429523"/>
    </source>
</evidence>
<dbReference type="Proteomes" id="UP000441208">
    <property type="component" value="Unassembled WGS sequence"/>
</dbReference>
<dbReference type="AlphaFoldDB" id="A0A6A3JUL9"/>
<evidence type="ECO:0000313" key="10">
    <source>
        <dbReference type="EMBL" id="KAE9294964.1"/>
    </source>
</evidence>
<dbReference type="EMBL" id="QXFX01002636">
    <property type="protein sequence ID" value="KAE9075088.1"/>
    <property type="molecule type" value="Genomic_DNA"/>
</dbReference>
<name>A0A6A3JUL9_9STRA</name>
<dbReference type="Proteomes" id="UP000433483">
    <property type="component" value="Unassembled WGS sequence"/>
</dbReference>
<evidence type="ECO:0000313" key="8">
    <source>
        <dbReference type="EMBL" id="KAE9199258.1"/>
    </source>
</evidence>
<dbReference type="Proteomes" id="UP000486351">
    <property type="component" value="Unassembled WGS sequence"/>
</dbReference>
<reference evidence="18 19" key="1">
    <citation type="submission" date="2018-09" db="EMBL/GenBank/DDBJ databases">
        <title>Genomic investigation of the strawberry pathogen Phytophthora fragariae indicates pathogenicity is determined by transcriptional variation in three key races.</title>
        <authorList>
            <person name="Adams T.M."/>
            <person name="Armitage A.D."/>
            <person name="Sobczyk M.K."/>
            <person name="Bates H.J."/>
            <person name="Dunwell J.M."/>
            <person name="Nellist C.F."/>
            <person name="Harrison R.J."/>
        </authorList>
    </citation>
    <scope>NUCLEOTIDE SEQUENCE [LARGE SCALE GENOMIC DNA]</scope>
    <source>
        <strain evidence="11 14">A4</strain>
        <strain evidence="9 15">BC-1</strain>
        <strain evidence="7 19">BC-23</strain>
        <strain evidence="8 13">NOV-27</strain>
        <strain evidence="6 16">NOV-5</strain>
        <strain evidence="5 17">NOV-71</strain>
        <strain evidence="10 20">NOV-77</strain>
        <strain evidence="2 12">NOV-9</strain>
        <strain evidence="4 21">ONT-3</strain>
        <strain evidence="3 18">SCRP245</strain>
    </source>
</reference>
<evidence type="ECO:0000313" key="20">
    <source>
        <dbReference type="Proteomes" id="UP000486351"/>
    </source>
</evidence>
<evidence type="ECO:0000313" key="19">
    <source>
        <dbReference type="Proteomes" id="UP000476176"/>
    </source>
</evidence>
<organism evidence="3 18">
    <name type="scientific">Phytophthora fragariae</name>
    <dbReference type="NCBI Taxonomy" id="53985"/>
    <lineage>
        <taxon>Eukaryota</taxon>
        <taxon>Sar</taxon>
        <taxon>Stramenopiles</taxon>
        <taxon>Oomycota</taxon>
        <taxon>Peronosporomycetes</taxon>
        <taxon>Peronosporales</taxon>
        <taxon>Peronosporaceae</taxon>
        <taxon>Phytophthora</taxon>
    </lineage>
</organism>
<dbReference type="Proteomes" id="UP000440732">
    <property type="component" value="Unassembled WGS sequence"/>
</dbReference>
<evidence type="ECO:0000313" key="13">
    <source>
        <dbReference type="Proteomes" id="UP000433483"/>
    </source>
</evidence>
<gene>
    <name evidence="11" type="ORF">PF001_g15436</name>
    <name evidence="9" type="ORF">PF002_g11969</name>
    <name evidence="7" type="ORF">PF004_g23860</name>
    <name evidence="8" type="ORF">PF005_g15814</name>
    <name evidence="6" type="ORF">PF006_g14744</name>
    <name evidence="5" type="ORF">PF007_g16943</name>
    <name evidence="10" type="ORF">PF008_g24402</name>
    <name evidence="2" type="ORF">PF009_g17320</name>
    <name evidence="4" type="ORF">PF010_g24450</name>
    <name evidence="3" type="ORF">PF011_g14793</name>
</gene>
<evidence type="ECO:0000313" key="15">
    <source>
        <dbReference type="Proteomes" id="UP000440367"/>
    </source>
</evidence>
<keyword evidence="13" id="KW-1185">Reference proteome</keyword>
<dbReference type="EMBL" id="QXFW01000972">
    <property type="protein sequence ID" value="KAE8999026.1"/>
    <property type="molecule type" value="Genomic_DNA"/>
</dbReference>
<accession>A0A6A3JUL9</accession>
<feature type="signal peptide" evidence="1">
    <location>
        <begin position="1"/>
        <end position="30"/>
    </location>
</feature>
<dbReference type="EMBL" id="QXGE01001005">
    <property type="protein sequence ID" value="KAE9299436.1"/>
    <property type="molecule type" value="Genomic_DNA"/>
</dbReference>
<evidence type="ECO:0000256" key="1">
    <source>
        <dbReference type="SAM" id="SignalP"/>
    </source>
</evidence>
<dbReference type="EMBL" id="QXFZ01001118">
    <property type="protein sequence ID" value="KAE9096580.1"/>
    <property type="molecule type" value="Genomic_DNA"/>
</dbReference>